<dbReference type="Gene3D" id="1.10.3680.10">
    <property type="entry name" value="TerB-like"/>
    <property type="match status" value="1"/>
</dbReference>
<feature type="transmembrane region" description="Helical" evidence="2">
    <location>
        <begin position="7"/>
        <end position="23"/>
    </location>
</feature>
<dbReference type="InterPro" id="IPR025266">
    <property type="entry name" value="TerB_N"/>
</dbReference>
<evidence type="ECO:0000259" key="4">
    <source>
        <dbReference type="Pfam" id="PF13208"/>
    </source>
</evidence>
<feature type="domain" description="TerB N-terminal" evidence="4">
    <location>
        <begin position="176"/>
        <end position="380"/>
    </location>
</feature>
<evidence type="ECO:0000256" key="1">
    <source>
        <dbReference type="SAM" id="MobiDB-lite"/>
    </source>
</evidence>
<keyword evidence="7" id="KW-1185">Reference proteome</keyword>
<dbReference type="Pfam" id="PF15615">
    <property type="entry name" value="TerB_C"/>
    <property type="match status" value="1"/>
</dbReference>
<feature type="region of interest" description="Disordered" evidence="1">
    <location>
        <begin position="56"/>
        <end position="75"/>
    </location>
</feature>
<feature type="domain" description="Co-chaperone DjlA N-terminal" evidence="3">
    <location>
        <begin position="587"/>
        <end position="691"/>
    </location>
</feature>
<dbReference type="SUPFAM" id="SSF158682">
    <property type="entry name" value="TerB-like"/>
    <property type="match status" value="1"/>
</dbReference>
<gene>
    <name evidence="6" type="ORF">AB7A72_10720</name>
</gene>
<evidence type="ECO:0000259" key="5">
    <source>
        <dbReference type="Pfam" id="PF15615"/>
    </source>
</evidence>
<feature type="domain" description="TerB-C" evidence="5">
    <location>
        <begin position="710"/>
        <end position="845"/>
    </location>
</feature>
<dbReference type="CDD" id="cd07176">
    <property type="entry name" value="terB"/>
    <property type="match status" value="1"/>
</dbReference>
<dbReference type="Pfam" id="PF05099">
    <property type="entry name" value="TerB"/>
    <property type="match status" value="1"/>
</dbReference>
<dbReference type="InterPro" id="IPR007791">
    <property type="entry name" value="DjlA_N"/>
</dbReference>
<protein>
    <submittedName>
        <fullName evidence="6">TerB N-terminal domain-containing protein</fullName>
    </submittedName>
</protein>
<name>A0ABV4B2D1_9BURK</name>
<evidence type="ECO:0000313" key="6">
    <source>
        <dbReference type="EMBL" id="MEY2251478.1"/>
    </source>
</evidence>
<dbReference type="InterPro" id="IPR028932">
    <property type="entry name" value="TerB-C"/>
</dbReference>
<dbReference type="Proteomes" id="UP001562178">
    <property type="component" value="Unassembled WGS sequence"/>
</dbReference>
<keyword evidence="2" id="KW-0472">Membrane</keyword>
<reference evidence="6 7" key="1">
    <citation type="journal article" date="2016" name="Int. J. Syst. Evol. Microbiol.">
        <title>Description of Comamonas sediminis sp. nov., isolated from lagoon sediments.</title>
        <authorList>
            <person name="Subhash Y."/>
            <person name="Bang J.J."/>
            <person name="You T.H."/>
            <person name="Lee S.S."/>
        </authorList>
    </citation>
    <scope>NUCLEOTIDE SEQUENCE [LARGE SCALE GENOMIC DNA]</scope>
    <source>
        <strain evidence="6 7">JCM 31169</strain>
    </source>
</reference>
<dbReference type="EMBL" id="JBGBDC010000004">
    <property type="protein sequence ID" value="MEY2251478.1"/>
    <property type="molecule type" value="Genomic_DNA"/>
</dbReference>
<accession>A0ABV4B2D1</accession>
<organism evidence="6 7">
    <name type="scientific">Comamonas sediminis</name>
    <dbReference type="NCBI Taxonomy" id="1783360"/>
    <lineage>
        <taxon>Bacteria</taxon>
        <taxon>Pseudomonadati</taxon>
        <taxon>Pseudomonadota</taxon>
        <taxon>Betaproteobacteria</taxon>
        <taxon>Burkholderiales</taxon>
        <taxon>Comamonadaceae</taxon>
        <taxon>Comamonas</taxon>
    </lineage>
</organism>
<keyword evidence="2" id="KW-0812">Transmembrane</keyword>
<dbReference type="InterPro" id="IPR029024">
    <property type="entry name" value="TerB-like"/>
</dbReference>
<evidence type="ECO:0000256" key="2">
    <source>
        <dbReference type="SAM" id="Phobius"/>
    </source>
</evidence>
<evidence type="ECO:0000259" key="3">
    <source>
        <dbReference type="Pfam" id="PF05099"/>
    </source>
</evidence>
<evidence type="ECO:0000313" key="7">
    <source>
        <dbReference type="Proteomes" id="UP001562178"/>
    </source>
</evidence>
<proteinExistence type="predicted"/>
<sequence length="846" mass="92195">MPKKKKTSSGVVAAMTLVILFIVFPKYSWGYIVLFMGGIWACGLLLSTKKQSAAHTVAPNSGTTETPSKSSVPVRPKMAAHTTDTVFTPALVVQPARFVPDEHPVSIAPPGLPAQAPSPDQRPPVKAPVAAPGAHRRFVDDDAPVSVATQVPATHENFAIPQAPAILGPGRWITQGESVMVAGSLITGGMIYVGNDLKTYSKSTDPCLINPNLTVAAQANLSKREFGYWPSYSQISPTARRAYLTWLAGGRRDMEADIGYVFLFFYGLERRAIVDGQDDEQARCDRPAIAQEIRRLLVIYGEKSYSFKRYASELLDWLEVADYSKQLYNEPVPTFPQTFELPLYIRLALGLTAVDAVPVPGHLALAWARMDPTSYLRTPATRCVEQFDKLFLQRYAEEFKQGVILPRNKTKLKLVYRPASAGFQGVNEIKLTFGDVPDVTVLTAPQTRLKKIVDAVSAELDPYSRYLGRNLDAAASLEALLLLPFTLWPPESEKAVNALKARIGSGMVVMTMQDLLDTFQAKAALNKDRAITLAKALESMQIGFEPDVLGGAKTPKPEDHIVLFFAPEPDTSQRRTSVYQAATLTLQLASAVASADGDFSVREMGHLREQVQAWTHLSPAQSSRLLAHLRLLVAVPVSLTSLKKKLEPLDTESKETIAAFMATVAQSDGSVTPAEVKILEKVYKALGLDAKKVFSDVHAVGTGATPTAGVLAKTESTGFQLDIAKIAALQKDSERVSALLADIFKDEAPAPTPPASEPELDPSDSESPPSGLFGLDETHSAFARMLLSRPQWSREELLNVASDLDLMLDGALERINEVSFDTHDIHFTEGEDPIDVNPEILEKLEA</sequence>
<feature type="compositionally biased region" description="Polar residues" evidence="1">
    <location>
        <begin position="56"/>
        <end position="71"/>
    </location>
</feature>
<keyword evidence="2" id="KW-1133">Transmembrane helix</keyword>
<comment type="caution">
    <text evidence="6">The sequence shown here is derived from an EMBL/GenBank/DDBJ whole genome shotgun (WGS) entry which is preliminary data.</text>
</comment>
<dbReference type="RefSeq" id="WP_369459921.1">
    <property type="nucleotide sequence ID" value="NZ_JBGBDC010000004.1"/>
</dbReference>
<dbReference type="Pfam" id="PF13208">
    <property type="entry name" value="TerB_N"/>
    <property type="match status" value="1"/>
</dbReference>
<feature type="region of interest" description="Disordered" evidence="1">
    <location>
        <begin position="107"/>
        <end position="131"/>
    </location>
</feature>
<feature type="region of interest" description="Disordered" evidence="1">
    <location>
        <begin position="747"/>
        <end position="774"/>
    </location>
</feature>